<keyword evidence="2" id="KW-1185">Reference proteome</keyword>
<sequence length="613" mass="68104">MGHPREQQPHTLAQFAERAGISDGRARALYAAKPSGLPAPDRVDAGGRPLWWASTIDIWCARTGREVSMDSLWLYRAPAARTPAAELRRGVVTLGRYGRPHTFYVIVWDTEHGHVVYLQPLEKKGEHKDRLAVHAAELIEPRWWSTAAVIMPLEENLESPLGDGPFAYVYRLTTAPDAEELQETETDGGAFGGLRRWFQRTATAEAPAEPRAEWAGQQDLADLAKAIGHTIPLWLYDTETSVNAEQTLSYNRTFTVEDTVTAWPAVEKRLTRTVEIGMPGEFPAAFAALAVDAAEGLQALRAAHERMPDAGDGWYLVCRPARPAPPIDLEQRITGATLVTDTDLVAKELIELRTVEGELDCDDPRGDPYTEAITLLEWQLRRAAKASGAIRDSHDYVPVADDGFLPYSAPWEGPAVDAWRKTLTPVKDLDPLFRLRRIHRLLDERPLEQVREAYRDPEGRYVLVIELHAGVQWSRAEWPASPRAVSTWTDKTVLAADDGAQSVVTLLALTATDDGRMRVDPVPLPPRSDRDAFGYSYGGGTPTTTYHALLRCALGDIPELSKIRRLPGERHADGTPVSQLWAAISTTKGPLRLSWPQVQLWARADQKNTFVDK</sequence>
<proteinExistence type="predicted"/>
<dbReference type="Proteomes" id="UP000305282">
    <property type="component" value="Unassembled WGS sequence"/>
</dbReference>
<comment type="caution">
    <text evidence="1">The sequence shown here is derived from an EMBL/GenBank/DDBJ whole genome shotgun (WGS) entry which is preliminary data.</text>
</comment>
<dbReference type="RefSeq" id="WP_136446620.1">
    <property type="nucleotide sequence ID" value="NZ_SSXH01000018.1"/>
</dbReference>
<dbReference type="AlphaFoldDB" id="A0A4S5EU91"/>
<dbReference type="EMBL" id="SSXH01000018">
    <property type="protein sequence ID" value="THJ76081.1"/>
    <property type="molecule type" value="Genomic_DNA"/>
</dbReference>
<name>A0A4S5EU91_9ACTN</name>
<evidence type="ECO:0000313" key="2">
    <source>
        <dbReference type="Proteomes" id="UP000305282"/>
    </source>
</evidence>
<reference evidence="1 2" key="1">
    <citation type="submission" date="2019-04" db="EMBL/GenBank/DDBJ databases">
        <title>Draft genome sequences for three unisolated Alnus-infective Frankia Sp+ strains, AgTrS, AiOr and AvVan, the first sequenced Frankia strains able to sporulate in-planta.</title>
        <authorList>
            <person name="Bethencourt L."/>
            <person name="Vautrin F."/>
            <person name="Taib N."/>
            <person name="Dubost A."/>
            <person name="Castro-Garcia L."/>
            <person name="Imbaud O."/>
            <person name="Abrouk D."/>
            <person name="Fournier P."/>
            <person name="Briolay J."/>
            <person name="Nguyen A."/>
            <person name="Normand P."/>
            <person name="Fernandez M.P."/>
            <person name="Brochier-Armanet C."/>
            <person name="Herrera-Belaroussi A."/>
        </authorList>
    </citation>
    <scope>NUCLEOTIDE SEQUENCE [LARGE SCALE GENOMIC DNA]</scope>
    <source>
        <strain evidence="1 2">AvVan</strain>
    </source>
</reference>
<dbReference type="OrthoDB" id="3920432at2"/>
<evidence type="ECO:0000313" key="1">
    <source>
        <dbReference type="EMBL" id="THJ76081.1"/>
    </source>
</evidence>
<protein>
    <submittedName>
        <fullName evidence="1">Uncharacterized protein</fullName>
    </submittedName>
</protein>
<accession>A0A4S5EU91</accession>
<organism evidence="1 2">
    <name type="scientific">Candidatus Frankia alpina</name>
    <dbReference type="NCBI Taxonomy" id="2699483"/>
    <lineage>
        <taxon>Bacteria</taxon>
        <taxon>Bacillati</taxon>
        <taxon>Actinomycetota</taxon>
        <taxon>Actinomycetes</taxon>
        <taxon>Frankiales</taxon>
        <taxon>Frankiaceae</taxon>
        <taxon>Frankia</taxon>
    </lineage>
</organism>
<gene>
    <name evidence="1" type="ORF">E7Y31_01850</name>
</gene>